<gene>
    <name evidence="1" type="ORF">L3Q82_022102</name>
</gene>
<organism evidence="1 2">
    <name type="scientific">Scortum barcoo</name>
    <name type="common">barcoo grunter</name>
    <dbReference type="NCBI Taxonomy" id="214431"/>
    <lineage>
        <taxon>Eukaryota</taxon>
        <taxon>Metazoa</taxon>
        <taxon>Chordata</taxon>
        <taxon>Craniata</taxon>
        <taxon>Vertebrata</taxon>
        <taxon>Euteleostomi</taxon>
        <taxon>Actinopterygii</taxon>
        <taxon>Neopterygii</taxon>
        <taxon>Teleostei</taxon>
        <taxon>Neoteleostei</taxon>
        <taxon>Acanthomorphata</taxon>
        <taxon>Eupercaria</taxon>
        <taxon>Centrarchiformes</taxon>
        <taxon>Terapontoidei</taxon>
        <taxon>Terapontidae</taxon>
        <taxon>Scortum</taxon>
    </lineage>
</organism>
<sequence>MFRQEVSVTSFIPSCSYLFQHEKRNMSRYNIYSLLDWVYGGVDPKFEGNGGPECAAFLAPQQRLSESLLIVLVSLVEICVALKKIRLSKDLRGISKDCAKAKEDSLGKNLLLVALCMTFGVEVGFKFATKTVIYLLNPCHVMTMVQHRVLEALEAMTEFNVIMRFLISLRSFPRQIFLLACPPCKTAMVVFRLQVHMLNGALLALMFPVVNTRLLPFEKEIYYIQHSMLYLVPLYLFRKGGVYKPEPLGDMWWALLSNGILFLYHFLFLQLLGLATEVNLNNMLCPAVSDPFYGPWYRVWATGHQTLLTLMHGKVLTLLSQHTGTVCRCVLDTLRLRKKVD</sequence>
<dbReference type="Proteomes" id="UP000831701">
    <property type="component" value="Chromosome 4"/>
</dbReference>
<protein>
    <submittedName>
        <fullName evidence="1">Uncharacterized protein</fullName>
    </submittedName>
</protein>
<evidence type="ECO:0000313" key="1">
    <source>
        <dbReference type="EMBL" id="KAI3373506.1"/>
    </source>
</evidence>
<name>A0ACB8X0L7_9TELE</name>
<evidence type="ECO:0000313" key="2">
    <source>
        <dbReference type="Proteomes" id="UP000831701"/>
    </source>
</evidence>
<accession>A0ACB8X0L7</accession>
<reference evidence="1" key="1">
    <citation type="submission" date="2022-04" db="EMBL/GenBank/DDBJ databases">
        <title>Jade perch genome.</title>
        <authorList>
            <person name="Chao B."/>
        </authorList>
    </citation>
    <scope>NUCLEOTIDE SEQUENCE</scope>
    <source>
        <strain evidence="1">CB-2022</strain>
    </source>
</reference>
<dbReference type="EMBL" id="CM041534">
    <property type="protein sequence ID" value="KAI3373506.1"/>
    <property type="molecule type" value="Genomic_DNA"/>
</dbReference>
<keyword evidence="2" id="KW-1185">Reference proteome</keyword>
<comment type="caution">
    <text evidence="1">The sequence shown here is derived from an EMBL/GenBank/DDBJ whole genome shotgun (WGS) entry which is preliminary data.</text>
</comment>
<proteinExistence type="predicted"/>